<reference evidence="11 12" key="1">
    <citation type="submission" date="2018-06" db="EMBL/GenBank/DDBJ databases">
        <title>Extensive metabolic versatility and redundancy in microbially diverse, dynamic hydrothermal sediments.</title>
        <authorList>
            <person name="Dombrowski N."/>
            <person name="Teske A."/>
            <person name="Baker B.J."/>
        </authorList>
    </citation>
    <scope>NUCLEOTIDE SEQUENCE [LARGE SCALE GENOMIC DNA]</scope>
    <source>
        <strain evidence="11">B10_G13</strain>
    </source>
</reference>
<evidence type="ECO:0000256" key="1">
    <source>
        <dbReference type="ARBA" id="ARBA00005817"/>
    </source>
</evidence>
<dbReference type="FunFam" id="3.40.50.1220:FF:000001">
    <property type="entry name" value="Electron transfer flavoprotein, alpha subunit"/>
    <property type="match status" value="1"/>
</dbReference>
<proteinExistence type="inferred from homology"/>
<dbReference type="Gene3D" id="3.30.70.20">
    <property type="match status" value="1"/>
</dbReference>
<dbReference type="Pfam" id="PF12838">
    <property type="entry name" value="Fer4_7"/>
    <property type="match status" value="1"/>
</dbReference>
<dbReference type="InterPro" id="IPR029035">
    <property type="entry name" value="DHS-like_NAD/FAD-binding_dom"/>
</dbReference>
<evidence type="ECO:0000256" key="8">
    <source>
        <dbReference type="ARBA" id="ARBA00023014"/>
    </source>
</evidence>
<feature type="binding site" evidence="9">
    <location>
        <begin position="340"/>
        <end position="347"/>
    </location>
    <ligand>
        <name>FAD</name>
        <dbReference type="ChEBI" id="CHEBI:57692"/>
    </ligand>
</feature>
<evidence type="ECO:0000313" key="12">
    <source>
        <dbReference type="Proteomes" id="UP000271125"/>
    </source>
</evidence>
<dbReference type="EMBL" id="QNBD01000172">
    <property type="protein sequence ID" value="RKX69752.1"/>
    <property type="molecule type" value="Genomic_DNA"/>
</dbReference>
<dbReference type="Pfam" id="PF00766">
    <property type="entry name" value="ETF_alpha"/>
    <property type="match status" value="1"/>
</dbReference>
<dbReference type="Proteomes" id="UP000271125">
    <property type="component" value="Unassembled WGS sequence"/>
</dbReference>
<dbReference type="InterPro" id="IPR018206">
    <property type="entry name" value="ETF_asu_C_CS"/>
</dbReference>
<feature type="binding site" evidence="9">
    <location>
        <position position="361"/>
    </location>
    <ligand>
        <name>FAD</name>
        <dbReference type="ChEBI" id="CHEBI:57692"/>
    </ligand>
</feature>
<dbReference type="SUPFAM" id="SSF52402">
    <property type="entry name" value="Adenine nucleotide alpha hydrolases-like"/>
    <property type="match status" value="1"/>
</dbReference>
<keyword evidence="5 9" id="KW-0274">FAD</keyword>
<comment type="caution">
    <text evidence="11">The sequence shown here is derived from an EMBL/GenBank/DDBJ whole genome shotgun (WGS) entry which is preliminary data.</text>
</comment>
<comment type="similarity">
    <text evidence="1">Belongs to the ETF alpha-subunit/FixB family.</text>
</comment>
<sequence length="392" mass="42826">MIEVIVERCTGCGKCIKSCPYEAIRLEAENAVIDLEKCTLCGVCIPACPFGAIIIQKEVTPTESIENYKGVMVFAEQRNNEIMPVTYEILGKARELANTLETELSAVLFGYGIEKQAKELIFYGADKVYLVDNPTVKDFIDEAYTQAFVKIIKEHKPEIVLCGATSIGRSFIPRVAVELKTGLTADCTGLAIDSNSRQLLQTRPAFGGNIMATIRCANNRPQMATVRHKVMTPLERDTSRTGKIINQKVEFNSEKIVSKLLQFVKDETQQVNLTEADIIVSGGRGIKCSDNFKLLRELASKLGAAIGASRAAVDAGWIPYSHQVGQTGKTVKPKIYIACGISGAIQHLVGMQSSDIIIAINKDPDAPIFQVADIGLVGDLFEVIPELIKNLK</sequence>
<evidence type="ECO:0000256" key="5">
    <source>
        <dbReference type="ARBA" id="ARBA00022827"/>
    </source>
</evidence>
<dbReference type="AlphaFoldDB" id="A0A660SGP5"/>
<dbReference type="InterPro" id="IPR001308">
    <property type="entry name" value="ETF_a/FixB"/>
</dbReference>
<keyword evidence="3" id="KW-0285">Flavoprotein</keyword>
<keyword evidence="7" id="KW-0408">Iron</keyword>
<dbReference type="PIRSF" id="PIRSF000089">
    <property type="entry name" value="Electra_flavoP_a"/>
    <property type="match status" value="1"/>
</dbReference>
<feature type="domain" description="4Fe-4S ferredoxin-type" evidence="10">
    <location>
        <begin position="31"/>
        <end position="58"/>
    </location>
</feature>
<dbReference type="PROSITE" id="PS51379">
    <property type="entry name" value="4FE4S_FER_2"/>
    <property type="match status" value="2"/>
</dbReference>
<keyword evidence="8" id="KW-0411">Iron-sulfur</keyword>
<evidence type="ECO:0000256" key="6">
    <source>
        <dbReference type="ARBA" id="ARBA00022982"/>
    </source>
</evidence>
<dbReference type="InterPro" id="IPR014731">
    <property type="entry name" value="ETF_asu_C"/>
</dbReference>
<dbReference type="Gene3D" id="3.40.50.620">
    <property type="entry name" value="HUPs"/>
    <property type="match status" value="1"/>
</dbReference>
<accession>A0A660SGP5</accession>
<dbReference type="GO" id="GO:0009055">
    <property type="term" value="F:electron transfer activity"/>
    <property type="evidence" value="ECO:0007669"/>
    <property type="project" value="InterPro"/>
</dbReference>
<evidence type="ECO:0000313" key="11">
    <source>
        <dbReference type="EMBL" id="RKX69752.1"/>
    </source>
</evidence>
<dbReference type="PROSITE" id="PS00696">
    <property type="entry name" value="ETF_ALPHA"/>
    <property type="match status" value="1"/>
</dbReference>
<dbReference type="InterPro" id="IPR014729">
    <property type="entry name" value="Rossmann-like_a/b/a_fold"/>
</dbReference>
<keyword evidence="6" id="KW-0249">Electron transport</keyword>
<dbReference type="PROSITE" id="PS00198">
    <property type="entry name" value="4FE4S_FER_1"/>
    <property type="match status" value="1"/>
</dbReference>
<dbReference type="SUPFAM" id="SSF52467">
    <property type="entry name" value="DHS-like NAD/FAD-binding domain"/>
    <property type="match status" value="1"/>
</dbReference>
<dbReference type="GO" id="GO:0050660">
    <property type="term" value="F:flavin adenine dinucleotide binding"/>
    <property type="evidence" value="ECO:0007669"/>
    <property type="project" value="InterPro"/>
</dbReference>
<dbReference type="GO" id="GO:0033539">
    <property type="term" value="P:fatty acid beta-oxidation using acyl-CoA dehydrogenase"/>
    <property type="evidence" value="ECO:0007669"/>
    <property type="project" value="TreeGrafter"/>
</dbReference>
<evidence type="ECO:0000256" key="3">
    <source>
        <dbReference type="ARBA" id="ARBA00022630"/>
    </source>
</evidence>
<dbReference type="SUPFAM" id="SSF54862">
    <property type="entry name" value="4Fe-4S ferredoxins"/>
    <property type="match status" value="1"/>
</dbReference>
<evidence type="ECO:0000256" key="9">
    <source>
        <dbReference type="PIRSR" id="PIRSR000089-1"/>
    </source>
</evidence>
<dbReference type="InterPro" id="IPR017900">
    <property type="entry name" value="4Fe4S_Fe_S_CS"/>
</dbReference>
<keyword evidence="2" id="KW-0813">Transport</keyword>
<evidence type="ECO:0000256" key="4">
    <source>
        <dbReference type="ARBA" id="ARBA00022723"/>
    </source>
</evidence>
<comment type="cofactor">
    <cofactor evidence="9">
        <name>FAD</name>
        <dbReference type="ChEBI" id="CHEBI:57692"/>
    </cofactor>
    <text evidence="9">Binds 1 FAD per dimer.</text>
</comment>
<name>A0A660SGP5_UNCT6</name>
<evidence type="ECO:0000259" key="10">
    <source>
        <dbReference type="PROSITE" id="PS51379"/>
    </source>
</evidence>
<dbReference type="PANTHER" id="PTHR43153">
    <property type="entry name" value="ELECTRON TRANSFER FLAVOPROTEIN ALPHA"/>
    <property type="match status" value="1"/>
</dbReference>
<dbReference type="PANTHER" id="PTHR43153:SF1">
    <property type="entry name" value="ELECTRON TRANSFER FLAVOPROTEIN SUBUNIT ALPHA, MITOCHONDRIAL"/>
    <property type="match status" value="1"/>
</dbReference>
<dbReference type="GO" id="GO:0051536">
    <property type="term" value="F:iron-sulfur cluster binding"/>
    <property type="evidence" value="ECO:0007669"/>
    <property type="project" value="UniProtKB-KW"/>
</dbReference>
<dbReference type="InterPro" id="IPR017896">
    <property type="entry name" value="4Fe4S_Fe-S-bd"/>
</dbReference>
<dbReference type="GO" id="GO:0046872">
    <property type="term" value="F:metal ion binding"/>
    <property type="evidence" value="ECO:0007669"/>
    <property type="project" value="UniProtKB-KW"/>
</dbReference>
<feature type="domain" description="4Fe-4S ferredoxin-type" evidence="10">
    <location>
        <begin position="1"/>
        <end position="29"/>
    </location>
</feature>
<dbReference type="InterPro" id="IPR033947">
    <property type="entry name" value="ETF_alpha_N"/>
</dbReference>
<dbReference type="Gene3D" id="3.40.50.1220">
    <property type="entry name" value="TPP-binding domain"/>
    <property type="match status" value="1"/>
</dbReference>
<dbReference type="SMART" id="SM00893">
    <property type="entry name" value="ETF"/>
    <property type="match status" value="1"/>
</dbReference>
<dbReference type="Pfam" id="PF01012">
    <property type="entry name" value="ETF"/>
    <property type="match status" value="1"/>
</dbReference>
<dbReference type="InterPro" id="IPR014730">
    <property type="entry name" value="ETF_a/b_N"/>
</dbReference>
<evidence type="ECO:0000256" key="2">
    <source>
        <dbReference type="ARBA" id="ARBA00022448"/>
    </source>
</evidence>
<feature type="binding site" evidence="9">
    <location>
        <begin position="323"/>
        <end position="327"/>
    </location>
    <ligand>
        <name>FAD</name>
        <dbReference type="ChEBI" id="CHEBI:57692"/>
    </ligand>
</feature>
<protein>
    <submittedName>
        <fullName evidence="11">Electron transfer flavoprotein subunit alpha</fullName>
    </submittedName>
</protein>
<organism evidence="11 12">
    <name type="scientific">candidate division TA06 bacterium</name>
    <dbReference type="NCBI Taxonomy" id="2250710"/>
    <lineage>
        <taxon>Bacteria</taxon>
        <taxon>Bacteria division TA06</taxon>
    </lineage>
</organism>
<feature type="binding site" evidence="9">
    <location>
        <position position="284"/>
    </location>
    <ligand>
        <name>FAD</name>
        <dbReference type="ChEBI" id="CHEBI:57692"/>
    </ligand>
</feature>
<gene>
    <name evidence="11" type="ORF">DRP43_04060</name>
</gene>
<keyword evidence="4" id="KW-0479">Metal-binding</keyword>
<dbReference type="CDD" id="cd01715">
    <property type="entry name" value="ETF_alpha"/>
    <property type="match status" value="1"/>
</dbReference>
<feature type="binding site" evidence="9">
    <location>
        <begin position="309"/>
        <end position="310"/>
    </location>
    <ligand>
        <name>FAD</name>
        <dbReference type="ChEBI" id="CHEBI:57692"/>
    </ligand>
</feature>
<evidence type="ECO:0000256" key="7">
    <source>
        <dbReference type="ARBA" id="ARBA00023004"/>
    </source>
</evidence>